<feature type="compositionally biased region" description="Basic and acidic residues" evidence="7">
    <location>
        <begin position="262"/>
        <end position="273"/>
    </location>
</feature>
<keyword evidence="4 6" id="KW-0548">Nucleotidyltransferase</keyword>
<dbReference type="InterPro" id="IPR002008">
    <property type="entry name" value="DNA_pol_X_beta-like"/>
</dbReference>
<dbReference type="PRINTS" id="PR00870">
    <property type="entry name" value="DNAPOLXBETA"/>
</dbReference>
<dbReference type="InterPro" id="IPR043519">
    <property type="entry name" value="NT_sf"/>
</dbReference>
<dbReference type="PANTHER" id="PTHR11276">
    <property type="entry name" value="DNA POLYMERASE TYPE-X FAMILY MEMBER"/>
    <property type="match status" value="1"/>
</dbReference>
<evidence type="ECO:0000313" key="10">
    <source>
        <dbReference type="Proteomes" id="UP000324091"/>
    </source>
</evidence>
<gene>
    <name evidence="9" type="ORF">D4764_05G0004450</name>
</gene>
<comment type="catalytic activity">
    <reaction evidence="6">
        <text>DNA(n) + a 2'-deoxyribonucleoside 5'-triphosphate = DNA(n+1) + diphosphate</text>
        <dbReference type="Rhea" id="RHEA:22508"/>
        <dbReference type="Rhea" id="RHEA-COMP:17339"/>
        <dbReference type="Rhea" id="RHEA-COMP:17340"/>
        <dbReference type="ChEBI" id="CHEBI:33019"/>
        <dbReference type="ChEBI" id="CHEBI:61560"/>
        <dbReference type="ChEBI" id="CHEBI:173112"/>
        <dbReference type="EC" id="2.7.7.7"/>
    </reaction>
</comment>
<dbReference type="Gene3D" id="3.30.460.10">
    <property type="entry name" value="Beta Polymerase, domain 2"/>
    <property type="match status" value="1"/>
</dbReference>
<dbReference type="InterPro" id="IPR002054">
    <property type="entry name" value="DNA-dir_DNA_pol_X"/>
</dbReference>
<comment type="subcellular location">
    <subcellularLocation>
        <location evidence="6">Nucleus</location>
    </subcellularLocation>
</comment>
<feature type="domain" description="Enkurin" evidence="8">
    <location>
        <begin position="257"/>
        <end position="360"/>
    </location>
</feature>
<sequence length="583" mass="65898">MCEGPSSIAGPIPPDPSLFPQYYKLPSSARGRLEGNRDGTATLLLGPVPPDPVMFPGCYSARAPAQRPRIGPDATRILERGQRGILGELLKIDSIPLTPVPKQKERVYDFGKENKRRLREIQRRCKELEAERAQSRPVPVKALWTSSKFQNVPSKVMVQLQVSSPDVKPQCQNFLRAHSKSTSAPPRRPPSKPSDALQRSESCSQNLQLQGQSIDFIKRNARAAGHTALRRSQSLTSLGDKPVTSAVKGQVPQYLKERKKQWLEEEEERRRNAPDPTAPAGHTLMSENERQKTLNSLKDSHRSLVAELLSLPLKRESLKSSFCVSSELANYEKNVNRAIHKYNAYRKAASTISKYPSKIRNGEEAKKLIRNDDTSTSINLLTRVTGIGYFEEFEKRIPRVEMEKMESLILGELKKLDTDYIGTICGSYRRGAASSGDIDILLTHPDFTSETEKQPKLLHAVVDHLESIGFVTDTLSKGDTKFMGVCQLQESDDDEEEYLHRRIDIRLIPKDQYYCGVLYFTGSDIFNKNMRTHALDQGFTLNEYTIRPLGVTGMAGEPLMVNSERDIFDYINYRYREPKDRSE</sequence>
<dbReference type="AlphaFoldDB" id="A0A5C6MZQ1"/>
<dbReference type="FunFam" id="3.30.460.10:FF:000021">
    <property type="entry name" value="DNA polymerase beta"/>
    <property type="match status" value="1"/>
</dbReference>
<dbReference type="GO" id="GO:0046872">
    <property type="term" value="F:metal ion binding"/>
    <property type="evidence" value="ECO:0007669"/>
    <property type="project" value="UniProtKB-UniRule"/>
</dbReference>
<evidence type="ECO:0000259" key="8">
    <source>
        <dbReference type="PROSITE" id="PS51665"/>
    </source>
</evidence>
<dbReference type="Gene3D" id="1.10.150.110">
    <property type="entry name" value="DNA polymerase beta, N-terminal domain-like"/>
    <property type="match status" value="1"/>
</dbReference>
<dbReference type="InterPro" id="IPR022312">
    <property type="entry name" value="DNA_pol_X"/>
</dbReference>
<dbReference type="PROSITE" id="PS00522">
    <property type="entry name" value="DNA_POLYMERASE_X"/>
    <property type="match status" value="1"/>
</dbReference>
<dbReference type="GO" id="GO:0006303">
    <property type="term" value="P:double-strand break repair via nonhomologous end joining"/>
    <property type="evidence" value="ECO:0007669"/>
    <property type="project" value="TreeGrafter"/>
</dbReference>
<dbReference type="GO" id="GO:0003677">
    <property type="term" value="F:DNA binding"/>
    <property type="evidence" value="ECO:0007669"/>
    <property type="project" value="UniProtKB-UniRule"/>
</dbReference>
<dbReference type="InterPro" id="IPR027012">
    <property type="entry name" value="Enkurin_dom"/>
</dbReference>
<comment type="caution">
    <text evidence="9">The sequence shown here is derived from an EMBL/GenBank/DDBJ whole genome shotgun (WGS) entry which is preliminary data.</text>
</comment>
<dbReference type="GO" id="GO:0003887">
    <property type="term" value="F:DNA-directed DNA polymerase activity"/>
    <property type="evidence" value="ECO:0007669"/>
    <property type="project" value="UniProtKB-UniRule"/>
</dbReference>
<dbReference type="SUPFAM" id="SSF47802">
    <property type="entry name" value="DNA polymerase beta, N-terminal domain-like"/>
    <property type="match status" value="1"/>
</dbReference>
<dbReference type="PROSITE" id="PS51665">
    <property type="entry name" value="ENKURIN"/>
    <property type="match status" value="1"/>
</dbReference>
<evidence type="ECO:0000256" key="2">
    <source>
        <dbReference type="ARBA" id="ARBA00022634"/>
    </source>
</evidence>
<accession>A0A5C6MZQ1</accession>
<keyword evidence="3 6" id="KW-0808">Transferase</keyword>
<keyword evidence="2" id="KW-0237">DNA synthesis</keyword>
<dbReference type="Proteomes" id="UP000324091">
    <property type="component" value="Chromosome 5"/>
</dbReference>
<evidence type="ECO:0000256" key="1">
    <source>
        <dbReference type="ARBA" id="ARBA00008323"/>
    </source>
</evidence>
<evidence type="ECO:0000256" key="6">
    <source>
        <dbReference type="RuleBase" id="RU366014"/>
    </source>
</evidence>
<dbReference type="Pfam" id="PF13864">
    <property type="entry name" value="Enkurin"/>
    <property type="match status" value="1"/>
</dbReference>
<keyword evidence="5" id="KW-0235">DNA replication</keyword>
<dbReference type="Pfam" id="PF14792">
    <property type="entry name" value="DNA_pol_B_palm"/>
    <property type="match status" value="1"/>
</dbReference>
<dbReference type="GO" id="GO:0005634">
    <property type="term" value="C:nucleus"/>
    <property type="evidence" value="ECO:0007669"/>
    <property type="project" value="UniProtKB-SubCell"/>
</dbReference>
<dbReference type="GO" id="GO:0006284">
    <property type="term" value="P:base-excision repair"/>
    <property type="evidence" value="ECO:0007669"/>
    <property type="project" value="TreeGrafter"/>
</dbReference>
<evidence type="ECO:0000256" key="5">
    <source>
        <dbReference type="ARBA" id="ARBA00022705"/>
    </source>
</evidence>
<evidence type="ECO:0000256" key="7">
    <source>
        <dbReference type="SAM" id="MobiDB-lite"/>
    </source>
</evidence>
<dbReference type="InterPro" id="IPR028207">
    <property type="entry name" value="DNA_pol_B_palm_palm"/>
</dbReference>
<reference evidence="9 10" key="1">
    <citation type="submission" date="2019-04" db="EMBL/GenBank/DDBJ databases">
        <title>Chromosome genome assembly for Takifugu flavidus.</title>
        <authorList>
            <person name="Xiao S."/>
        </authorList>
    </citation>
    <scope>NUCLEOTIDE SEQUENCE [LARGE SCALE GENOMIC DNA]</scope>
    <source>
        <strain evidence="9">HTHZ2018</strain>
        <tissue evidence="9">Muscle</tissue>
    </source>
</reference>
<keyword evidence="6" id="KW-0234">DNA repair</keyword>
<dbReference type="InterPro" id="IPR037160">
    <property type="entry name" value="DNA_Pol_thumb_sf"/>
</dbReference>
<comment type="similarity">
    <text evidence="1 6">Belongs to the DNA polymerase type-X family.</text>
</comment>
<dbReference type="EC" id="2.7.7.7" evidence="6"/>
<dbReference type="Gene3D" id="3.30.210.10">
    <property type="entry name" value="DNA polymerase, thumb domain"/>
    <property type="match status" value="1"/>
</dbReference>
<organism evidence="9 10">
    <name type="scientific">Takifugu flavidus</name>
    <name type="common">sansaifugu</name>
    <dbReference type="NCBI Taxonomy" id="433684"/>
    <lineage>
        <taxon>Eukaryota</taxon>
        <taxon>Metazoa</taxon>
        <taxon>Chordata</taxon>
        <taxon>Craniata</taxon>
        <taxon>Vertebrata</taxon>
        <taxon>Euteleostomi</taxon>
        <taxon>Actinopterygii</taxon>
        <taxon>Neopterygii</taxon>
        <taxon>Teleostei</taxon>
        <taxon>Neoteleostei</taxon>
        <taxon>Acanthomorphata</taxon>
        <taxon>Eupercaria</taxon>
        <taxon>Tetraodontiformes</taxon>
        <taxon>Tetradontoidea</taxon>
        <taxon>Tetraodontidae</taxon>
        <taxon>Takifugu</taxon>
    </lineage>
</organism>
<keyword evidence="6" id="KW-0539">Nucleus</keyword>
<dbReference type="InterPro" id="IPR027421">
    <property type="entry name" value="DNA_pol_lamdba_lyase_dom_sf"/>
</dbReference>
<evidence type="ECO:0000256" key="4">
    <source>
        <dbReference type="ARBA" id="ARBA00022695"/>
    </source>
</evidence>
<evidence type="ECO:0000256" key="3">
    <source>
        <dbReference type="ARBA" id="ARBA00022679"/>
    </source>
</evidence>
<proteinExistence type="inferred from homology"/>
<dbReference type="SUPFAM" id="SSF81301">
    <property type="entry name" value="Nucleotidyltransferase"/>
    <property type="match status" value="1"/>
</dbReference>
<keyword evidence="6" id="KW-0239">DNA-directed DNA polymerase</keyword>
<dbReference type="Pfam" id="PF14791">
    <property type="entry name" value="DNA_pol_B_thumb"/>
    <property type="match status" value="1"/>
</dbReference>
<dbReference type="InterPro" id="IPR029398">
    <property type="entry name" value="PolB_thumb"/>
</dbReference>
<keyword evidence="10" id="KW-1185">Reference proteome</keyword>
<evidence type="ECO:0000313" key="9">
    <source>
        <dbReference type="EMBL" id="TWW60355.1"/>
    </source>
</evidence>
<dbReference type="InterPro" id="IPR019843">
    <property type="entry name" value="DNA_pol-X_BS"/>
</dbReference>
<feature type="region of interest" description="Disordered" evidence="7">
    <location>
        <begin position="177"/>
        <end position="205"/>
    </location>
</feature>
<dbReference type="SMART" id="SM00483">
    <property type="entry name" value="POLXc"/>
    <property type="match status" value="1"/>
</dbReference>
<dbReference type="FunFam" id="3.30.210.10:FF:000002">
    <property type="entry name" value="DNA polymerase"/>
    <property type="match status" value="1"/>
</dbReference>
<dbReference type="GO" id="GO:0006260">
    <property type="term" value="P:DNA replication"/>
    <property type="evidence" value="ECO:0007669"/>
    <property type="project" value="UniProtKB-KW"/>
</dbReference>
<protein>
    <recommendedName>
        <fullName evidence="6">DNA polymerase</fullName>
        <ecNumber evidence="6">2.7.7.7</ecNumber>
    </recommendedName>
</protein>
<dbReference type="PRINTS" id="PR00869">
    <property type="entry name" value="DNAPOLX"/>
</dbReference>
<name>A0A5C6MZQ1_9TELE</name>
<dbReference type="PANTHER" id="PTHR11276:SF42">
    <property type="entry name" value="DNA POLYMERASE BETA"/>
    <property type="match status" value="1"/>
</dbReference>
<feature type="region of interest" description="Disordered" evidence="7">
    <location>
        <begin position="262"/>
        <end position="287"/>
    </location>
</feature>
<dbReference type="EMBL" id="RHFK02000018">
    <property type="protein sequence ID" value="TWW60355.1"/>
    <property type="molecule type" value="Genomic_DNA"/>
</dbReference>
<keyword evidence="6" id="KW-0227">DNA damage</keyword>
<comment type="function">
    <text evidence="6">DNA polymerase that functions in several pathways of DNA repair. Involved in base excision repair (BER) responsible for repair of lesions that give rise to abasic (AP) sites in DNA. Also contributes to DNA double-strand break repair by non-homologous end joining and homologous recombination. Has both template-dependent and template-independent (terminal transferase) DNA polymerase activities. Has also a 5'-deoxyribose-5-phosphate lyase (dRP lyase) activity.</text>
</comment>
<dbReference type="CDD" id="cd00141">
    <property type="entry name" value="NT_POLXc"/>
    <property type="match status" value="1"/>
</dbReference>